<evidence type="ECO:0000259" key="2">
    <source>
        <dbReference type="Pfam" id="PF01834"/>
    </source>
</evidence>
<dbReference type="GO" id="GO:0003684">
    <property type="term" value="F:damaged DNA binding"/>
    <property type="evidence" value="ECO:0007669"/>
    <property type="project" value="InterPro"/>
</dbReference>
<proteinExistence type="predicted"/>
<dbReference type="GO" id="GO:0000012">
    <property type="term" value="P:single strand break repair"/>
    <property type="evidence" value="ECO:0007669"/>
    <property type="project" value="InterPro"/>
</dbReference>
<sequence>GGKSAGFCTQLTRLFGVDQQHQIMAPIPIKRVVSVSSEDESNPATNLLQGCSGRKWLTRQEEKARRAEVVVELSKRARINSLELGNFGSAFIEVHVSAAASESSTTEWLTLLPSCMLMTVPDSRAGRNKTSSIVCSRDRFSATTAGLKWSFLKIICRQPYNLTSQFGLQHVTFYSDTPSTPLTPSPSPSLLSHPDPSHSPKDTPDYANRHRLPSLPSSATPCKPGDPHSSRPLTGREISSNPWGTPTPARSSLVSRGSRVFSEML</sequence>
<dbReference type="Proteomes" id="UP001174909">
    <property type="component" value="Unassembled WGS sequence"/>
</dbReference>
<feature type="compositionally biased region" description="Basic and acidic residues" evidence="1">
    <location>
        <begin position="195"/>
        <end position="208"/>
    </location>
</feature>
<dbReference type="PANTHER" id="PTHR11370:SF5">
    <property type="entry name" value="DNA REPAIR PROTEIN XRCC1"/>
    <property type="match status" value="1"/>
</dbReference>
<dbReference type="AlphaFoldDB" id="A0AA35WK96"/>
<keyword evidence="4" id="KW-1185">Reference proteome</keyword>
<dbReference type="Pfam" id="PF01834">
    <property type="entry name" value="XRCC1_N"/>
    <property type="match status" value="1"/>
</dbReference>
<feature type="compositionally biased region" description="Polar residues" evidence="1">
    <location>
        <begin position="237"/>
        <end position="255"/>
    </location>
</feature>
<dbReference type="GO" id="GO:0006284">
    <property type="term" value="P:base-excision repair"/>
    <property type="evidence" value="ECO:0007669"/>
    <property type="project" value="TreeGrafter"/>
</dbReference>
<organism evidence="3 4">
    <name type="scientific">Geodia barretti</name>
    <name type="common">Barrett's horny sponge</name>
    <dbReference type="NCBI Taxonomy" id="519541"/>
    <lineage>
        <taxon>Eukaryota</taxon>
        <taxon>Metazoa</taxon>
        <taxon>Porifera</taxon>
        <taxon>Demospongiae</taxon>
        <taxon>Heteroscleromorpha</taxon>
        <taxon>Tetractinellida</taxon>
        <taxon>Astrophorina</taxon>
        <taxon>Geodiidae</taxon>
        <taxon>Geodia</taxon>
    </lineage>
</organism>
<dbReference type="FunFam" id="2.60.120.260:FF:000025">
    <property type="entry name" value="DNA repair protein XRCC1 isoform X1"/>
    <property type="match status" value="1"/>
</dbReference>
<dbReference type="GO" id="GO:0005634">
    <property type="term" value="C:nucleus"/>
    <property type="evidence" value="ECO:0007669"/>
    <property type="project" value="InterPro"/>
</dbReference>
<feature type="region of interest" description="Disordered" evidence="1">
    <location>
        <begin position="177"/>
        <end position="265"/>
    </location>
</feature>
<comment type="caution">
    <text evidence="3">The sequence shown here is derived from an EMBL/GenBank/DDBJ whole genome shotgun (WGS) entry which is preliminary data.</text>
</comment>
<gene>
    <name evidence="3" type="ORF">GBAR_LOCUS13707</name>
</gene>
<dbReference type="SUPFAM" id="SSF49785">
    <property type="entry name" value="Galactose-binding domain-like"/>
    <property type="match status" value="1"/>
</dbReference>
<feature type="non-terminal residue" evidence="3">
    <location>
        <position position="1"/>
    </location>
</feature>
<evidence type="ECO:0000313" key="3">
    <source>
        <dbReference type="EMBL" id="CAI8023469.1"/>
    </source>
</evidence>
<dbReference type="PANTHER" id="PTHR11370">
    <property type="entry name" value="DNA-REPAIR PROTEIN XRCC1"/>
    <property type="match status" value="1"/>
</dbReference>
<accession>A0AA35WK96</accession>
<dbReference type="Gene3D" id="2.60.120.260">
    <property type="entry name" value="Galactose-binding domain-like"/>
    <property type="match status" value="1"/>
</dbReference>
<evidence type="ECO:0000256" key="1">
    <source>
        <dbReference type="SAM" id="MobiDB-lite"/>
    </source>
</evidence>
<dbReference type="InterPro" id="IPR002706">
    <property type="entry name" value="Xrcc1_N"/>
</dbReference>
<reference evidence="3" key="1">
    <citation type="submission" date="2023-03" db="EMBL/GenBank/DDBJ databases">
        <authorList>
            <person name="Steffen K."/>
            <person name="Cardenas P."/>
        </authorList>
    </citation>
    <scope>NUCLEOTIDE SEQUENCE</scope>
</reference>
<dbReference type="EMBL" id="CASHTH010002007">
    <property type="protein sequence ID" value="CAI8023469.1"/>
    <property type="molecule type" value="Genomic_DNA"/>
</dbReference>
<protein>
    <submittedName>
        <fullName evidence="3">DNA repair protein XRCC1</fullName>
    </submittedName>
</protein>
<name>A0AA35WK96_GEOBA</name>
<evidence type="ECO:0000313" key="4">
    <source>
        <dbReference type="Proteomes" id="UP001174909"/>
    </source>
</evidence>
<dbReference type="InterPro" id="IPR008979">
    <property type="entry name" value="Galactose-bd-like_sf"/>
</dbReference>
<feature type="domain" description="DNA-repair protein Xrcc1 N-terminal" evidence="2">
    <location>
        <begin position="24"/>
        <end position="173"/>
    </location>
</feature>